<organism evidence="2">
    <name type="scientific">Acromyrmex echinatior</name>
    <name type="common">Panamanian leafcutter ant</name>
    <name type="synonym">Acromyrmex octospinosus echinatior</name>
    <dbReference type="NCBI Taxonomy" id="103372"/>
    <lineage>
        <taxon>Eukaryota</taxon>
        <taxon>Metazoa</taxon>
        <taxon>Ecdysozoa</taxon>
        <taxon>Arthropoda</taxon>
        <taxon>Hexapoda</taxon>
        <taxon>Insecta</taxon>
        <taxon>Pterygota</taxon>
        <taxon>Neoptera</taxon>
        <taxon>Endopterygota</taxon>
        <taxon>Hymenoptera</taxon>
        <taxon>Apocrita</taxon>
        <taxon>Aculeata</taxon>
        <taxon>Formicoidea</taxon>
        <taxon>Formicidae</taxon>
        <taxon>Myrmicinae</taxon>
        <taxon>Acromyrmex</taxon>
    </lineage>
</organism>
<dbReference type="EMBL" id="GL888528">
    <property type="protein sequence ID" value="EGI59786.1"/>
    <property type="molecule type" value="Genomic_DNA"/>
</dbReference>
<reference evidence="1" key="1">
    <citation type="submission" date="2011-02" db="EMBL/GenBank/DDBJ databases">
        <title>The genome of the leaf-cutting ant Acromyrmex echinatior suggests key adaptations to social evolution and fungus farming.</title>
        <authorList>
            <person name="Nygaard S."/>
            <person name="Zhang G."/>
        </authorList>
    </citation>
    <scope>NUCLEOTIDE SEQUENCE</scope>
</reference>
<evidence type="ECO:0000313" key="1">
    <source>
        <dbReference type="EMBL" id="EGI59786.1"/>
    </source>
</evidence>
<protein>
    <submittedName>
        <fullName evidence="1">Uncharacterized protein</fullName>
    </submittedName>
</protein>
<accession>F4X1B4</accession>
<dbReference type="InParanoid" id="F4X1B4"/>
<dbReference type="Proteomes" id="UP000007755">
    <property type="component" value="Unassembled WGS sequence"/>
</dbReference>
<sequence length="198" mass="22211">MQLVTHMQSLKRIITFCSGGRGSNTLSSTLESHQPQHPQIHERFNELNARYIIERQFFFRAIISATPEPCITIVQVSPGAITAPSPSHHDHRPTALQSRLVTFLFAPRDLSYSPKLDEKKPTLRGNSGSLPLVFSQLRPGRAPTSKPSRHWGLDAGAPQRSTLFPFVAATLRTIKRVAKSERRERGWLNVHPSDGRYG</sequence>
<dbReference type="AlphaFoldDB" id="F4X1B4"/>
<proteinExistence type="predicted"/>
<evidence type="ECO:0000313" key="2">
    <source>
        <dbReference type="Proteomes" id="UP000007755"/>
    </source>
</evidence>
<gene>
    <name evidence="1" type="ORF">G5I_12073</name>
</gene>
<name>F4X1B4_ACREC</name>
<keyword evidence="2" id="KW-1185">Reference proteome</keyword>